<keyword evidence="3" id="KW-1185">Reference proteome</keyword>
<dbReference type="GO" id="GO:0004512">
    <property type="term" value="F:inositol-3-phosphate synthase activity"/>
    <property type="evidence" value="ECO:0007669"/>
    <property type="project" value="TreeGrafter"/>
</dbReference>
<dbReference type="PANTHER" id="PTHR43125">
    <property type="entry name" value="INOSITOL-3-PHOSPHATE SYNTHASE"/>
    <property type="match status" value="1"/>
</dbReference>
<dbReference type="Proteomes" id="UP000198959">
    <property type="component" value="Unassembled WGS sequence"/>
</dbReference>
<dbReference type="SUPFAM" id="SSF51735">
    <property type="entry name" value="NAD(P)-binding Rossmann-fold domains"/>
    <property type="match status" value="1"/>
</dbReference>
<evidence type="ECO:0000313" key="2">
    <source>
        <dbReference type="EMBL" id="SCL20822.1"/>
    </source>
</evidence>
<accession>A0A1C6RUR5</accession>
<dbReference type="RefSeq" id="WP_091639796.1">
    <property type="nucleotide sequence ID" value="NZ_FMHW01000002.1"/>
</dbReference>
<gene>
    <name evidence="2" type="ORF">GA0074692_0995</name>
</gene>
<dbReference type="AlphaFoldDB" id="A0A1C6RUR5"/>
<dbReference type="SUPFAM" id="SSF55347">
    <property type="entry name" value="Glyceraldehyde-3-phosphate dehydrogenase-like, C-terminal domain"/>
    <property type="match status" value="1"/>
</dbReference>
<dbReference type="Gene3D" id="3.30.360.10">
    <property type="entry name" value="Dihydrodipicolinate Reductase, domain 2"/>
    <property type="match status" value="1"/>
</dbReference>
<evidence type="ECO:0000259" key="1">
    <source>
        <dbReference type="Pfam" id="PF01658"/>
    </source>
</evidence>
<dbReference type="Pfam" id="PF01658">
    <property type="entry name" value="Inos-1-P_synth"/>
    <property type="match status" value="1"/>
</dbReference>
<dbReference type="EMBL" id="FMHW01000002">
    <property type="protein sequence ID" value="SCL20822.1"/>
    <property type="molecule type" value="Genomic_DNA"/>
</dbReference>
<organism evidence="2 3">
    <name type="scientific">Micromonospora pallida</name>
    <dbReference type="NCBI Taxonomy" id="145854"/>
    <lineage>
        <taxon>Bacteria</taxon>
        <taxon>Bacillati</taxon>
        <taxon>Actinomycetota</taxon>
        <taxon>Actinomycetes</taxon>
        <taxon>Micromonosporales</taxon>
        <taxon>Micromonosporaceae</taxon>
        <taxon>Micromonospora</taxon>
    </lineage>
</organism>
<dbReference type="STRING" id="145854.GA0074692_0995"/>
<name>A0A1C6RUR5_9ACTN</name>
<protein>
    <submittedName>
        <fullName evidence="2">L-myo-inositol-1-phosphate synthase</fullName>
    </submittedName>
</protein>
<proteinExistence type="predicted"/>
<evidence type="ECO:0000313" key="3">
    <source>
        <dbReference type="Proteomes" id="UP000198959"/>
    </source>
</evidence>
<reference evidence="3" key="1">
    <citation type="submission" date="2016-06" db="EMBL/GenBank/DDBJ databases">
        <authorList>
            <person name="Varghese N."/>
            <person name="Submissions Spin"/>
        </authorList>
    </citation>
    <scope>NUCLEOTIDE SEQUENCE [LARGE SCALE GENOMIC DNA]</scope>
    <source>
        <strain evidence="3">DSM 43817</strain>
    </source>
</reference>
<dbReference type="OrthoDB" id="9766811at2"/>
<dbReference type="PANTHER" id="PTHR43125:SF1">
    <property type="entry name" value="INOSITOL-3-PHOSPHATE SYNTHASE"/>
    <property type="match status" value="1"/>
</dbReference>
<dbReference type="InterPro" id="IPR036291">
    <property type="entry name" value="NAD(P)-bd_dom_sf"/>
</dbReference>
<dbReference type="InterPro" id="IPR052199">
    <property type="entry name" value="MIPS"/>
</dbReference>
<dbReference type="GO" id="GO:0006021">
    <property type="term" value="P:inositol biosynthetic process"/>
    <property type="evidence" value="ECO:0007669"/>
    <property type="project" value="TreeGrafter"/>
</dbReference>
<dbReference type="Gene3D" id="3.40.50.720">
    <property type="entry name" value="NAD(P)-binding Rossmann-like Domain"/>
    <property type="match status" value="1"/>
</dbReference>
<dbReference type="InterPro" id="IPR013021">
    <property type="entry name" value="Myo-inos-1-P_Synthase_GAPDH"/>
</dbReference>
<sequence>MKPIRVVLAGAGNCASSFSQFVAQAQADPAATPPGLMCRSVGGYLLSDVRVVAAFDVDATKVGRSLSDAFATPVVSATAFVPLGADGDSPVLPAPVLDGLAGPLGGVVQPADAAQDARPEDVTKALIELEADVLVIMLPTGASRAIRMFADAALAAGIAVVNATPEELARDEALCRRFADAGVVILGDDLRSHLGATTLHTALLELLLSRGLVPSSTYQLNVGGNTDFLNLADPTRSASKFTSKANALRAAGMDDASIAAGPTGFIRHLADTKVCFLNITATSVLGSEVKIDVKLTVEDSPNAAGVIANAVRAARLATDRALSGAVNDACALLFKSPPRGLPEGEARAAFLGFVS</sequence>
<feature type="domain" description="Myo-inositol-1-phosphate synthase GAPDH-like" evidence="1">
    <location>
        <begin position="195"/>
        <end position="300"/>
    </location>
</feature>